<name>A0A1Y0I3W6_9GAMM</name>
<dbReference type="SUPFAM" id="SSF63380">
    <property type="entry name" value="Riboflavin synthase domain-like"/>
    <property type="match status" value="1"/>
</dbReference>
<comment type="cofactor">
    <cofactor evidence="9">
        <name>[2Fe-2S] cluster</name>
        <dbReference type="ChEBI" id="CHEBI:190135"/>
    </cofactor>
</comment>
<dbReference type="SUPFAM" id="SSF52343">
    <property type="entry name" value="Ferredoxin reductase-like, C-terminal NADP-linked domain"/>
    <property type="match status" value="1"/>
</dbReference>
<proteinExistence type="inferred from homology"/>
<dbReference type="EMBL" id="CP021425">
    <property type="protein sequence ID" value="ARU55198.1"/>
    <property type="molecule type" value="Genomic_DNA"/>
</dbReference>
<keyword evidence="3" id="KW-0001">2Fe-2S</keyword>
<gene>
    <name evidence="13" type="ORF">OLMES_1113</name>
</gene>
<feature type="domain" description="FAD-binding FR-type" evidence="12">
    <location>
        <begin position="50"/>
        <end position="151"/>
    </location>
</feature>
<evidence type="ECO:0000256" key="1">
    <source>
        <dbReference type="ARBA" id="ARBA00001974"/>
    </source>
</evidence>
<sequence>MRKLSSLLAQENFSSFSALATRFVPTELIEYVTSNTMNEVTRRVNPFLWTYQKKVQIVAIHRENHAVKTFVLRPNQHMNGALPGQHLKIEVPSAPEPLTRYYSISSIRKDGTFTITVKRCHEGAVSNWLHKHAKIGTILKCSDPEGQFIYQGQEKCLFLSAGVGITPCYSIVDAIQNQDQVDIEVYAIFKRTTDLVYEQQMKRWPAHIKRHITVANSLDQQYYEKPFDLTSGALLKAFPDIHERTVYLCGPPPFMDKVINLLEEIKFNFDQLNIERFNFVAPAPGDEQENSDVLAEIRFNKLGQTVQMTEADQGKTLLEIAENHGIHLEHGCRSGMCGTCRTQISEGCVSGNQIGKVIYPCTCYPASERITLE</sequence>
<protein>
    <submittedName>
        <fullName evidence="13">Oxidoreductase FAD-binding domain protein</fullName>
    </submittedName>
</protein>
<evidence type="ECO:0000256" key="3">
    <source>
        <dbReference type="ARBA" id="ARBA00022714"/>
    </source>
</evidence>
<dbReference type="InterPro" id="IPR012675">
    <property type="entry name" value="Beta-grasp_dom_sf"/>
</dbReference>
<dbReference type="SUPFAM" id="SSF54292">
    <property type="entry name" value="2Fe-2S ferredoxin-like"/>
    <property type="match status" value="1"/>
</dbReference>
<dbReference type="Pfam" id="PF00175">
    <property type="entry name" value="NAD_binding_1"/>
    <property type="match status" value="1"/>
</dbReference>
<feature type="domain" description="2Fe-2S ferredoxin-type" evidence="11">
    <location>
        <begin position="295"/>
        <end position="373"/>
    </location>
</feature>
<keyword evidence="4" id="KW-0479">Metal-binding</keyword>
<dbReference type="InterPro" id="IPR001041">
    <property type="entry name" value="2Fe-2S_ferredoxin-type"/>
</dbReference>
<evidence type="ECO:0000256" key="7">
    <source>
        <dbReference type="ARBA" id="ARBA00023004"/>
    </source>
</evidence>
<keyword evidence="5" id="KW-0274">FAD</keyword>
<dbReference type="Gene3D" id="3.10.20.30">
    <property type="match status" value="1"/>
</dbReference>
<dbReference type="InterPro" id="IPR017938">
    <property type="entry name" value="Riboflavin_synthase-like_b-brl"/>
</dbReference>
<dbReference type="PANTHER" id="PTHR47354:SF6">
    <property type="entry name" value="NADH OXIDOREDUCTASE HCR"/>
    <property type="match status" value="1"/>
</dbReference>
<evidence type="ECO:0000259" key="12">
    <source>
        <dbReference type="PROSITE" id="PS51384"/>
    </source>
</evidence>
<dbReference type="Pfam" id="PF00970">
    <property type="entry name" value="FAD_binding_6"/>
    <property type="match status" value="1"/>
</dbReference>
<evidence type="ECO:0000256" key="4">
    <source>
        <dbReference type="ARBA" id="ARBA00022723"/>
    </source>
</evidence>
<dbReference type="InterPro" id="IPR006058">
    <property type="entry name" value="2Fe2S_fd_BS"/>
</dbReference>
<dbReference type="RefSeq" id="WP_198343229.1">
    <property type="nucleotide sequence ID" value="NZ_CP021425.1"/>
</dbReference>
<dbReference type="PROSITE" id="PS51085">
    <property type="entry name" value="2FE2S_FER_2"/>
    <property type="match status" value="1"/>
</dbReference>
<dbReference type="InterPro" id="IPR001709">
    <property type="entry name" value="Flavoprot_Pyr_Nucl_cyt_Rdtase"/>
</dbReference>
<comment type="similarity">
    <text evidence="10">In the N-terminal section; belongs to the FAD-binding oxidoreductase type 6 family.</text>
</comment>
<dbReference type="GO" id="GO:0051537">
    <property type="term" value="F:2 iron, 2 sulfur cluster binding"/>
    <property type="evidence" value="ECO:0007669"/>
    <property type="project" value="UniProtKB-KW"/>
</dbReference>
<evidence type="ECO:0000256" key="5">
    <source>
        <dbReference type="ARBA" id="ARBA00022827"/>
    </source>
</evidence>
<dbReference type="GO" id="GO:0016491">
    <property type="term" value="F:oxidoreductase activity"/>
    <property type="evidence" value="ECO:0007669"/>
    <property type="project" value="UniProtKB-KW"/>
</dbReference>
<dbReference type="InterPro" id="IPR050415">
    <property type="entry name" value="MRET"/>
</dbReference>
<accession>A0A1Y0I3W6</accession>
<keyword evidence="8" id="KW-0411">Iron-sulfur</keyword>
<evidence type="ECO:0000259" key="11">
    <source>
        <dbReference type="PROSITE" id="PS51085"/>
    </source>
</evidence>
<reference evidence="13 14" key="1">
    <citation type="submission" date="2017-05" db="EMBL/GenBank/DDBJ databases">
        <title>Genomic insights into alkan degradation activity of Oleiphilus messinensis.</title>
        <authorList>
            <person name="Kozyavkin S.A."/>
            <person name="Slesarev A.I."/>
            <person name="Golyshin P.N."/>
            <person name="Korzhenkov A."/>
            <person name="Golyshina O.N."/>
            <person name="Toshchakov S.V."/>
        </authorList>
    </citation>
    <scope>NUCLEOTIDE SEQUENCE [LARGE SCALE GENOMIC DNA]</scope>
    <source>
        <strain evidence="13 14">ME102</strain>
    </source>
</reference>
<dbReference type="PANTHER" id="PTHR47354">
    <property type="entry name" value="NADH OXIDOREDUCTASE HCR"/>
    <property type="match status" value="1"/>
</dbReference>
<dbReference type="InterPro" id="IPR017927">
    <property type="entry name" value="FAD-bd_FR_type"/>
</dbReference>
<evidence type="ECO:0000256" key="8">
    <source>
        <dbReference type="ARBA" id="ARBA00023014"/>
    </source>
</evidence>
<dbReference type="Gene3D" id="2.40.30.10">
    <property type="entry name" value="Translation factors"/>
    <property type="match status" value="1"/>
</dbReference>
<dbReference type="CDD" id="cd00207">
    <property type="entry name" value="fer2"/>
    <property type="match status" value="1"/>
</dbReference>
<keyword evidence="7" id="KW-0408">Iron</keyword>
<keyword evidence="6" id="KW-0560">Oxidoreductase</keyword>
<dbReference type="PROSITE" id="PS51384">
    <property type="entry name" value="FAD_FR"/>
    <property type="match status" value="1"/>
</dbReference>
<dbReference type="GO" id="GO:0046872">
    <property type="term" value="F:metal ion binding"/>
    <property type="evidence" value="ECO:0007669"/>
    <property type="project" value="UniProtKB-KW"/>
</dbReference>
<dbReference type="KEGG" id="ome:OLMES_1113"/>
<comment type="cofactor">
    <cofactor evidence="1">
        <name>FAD</name>
        <dbReference type="ChEBI" id="CHEBI:57692"/>
    </cofactor>
</comment>
<evidence type="ECO:0000256" key="10">
    <source>
        <dbReference type="ARBA" id="ARBA00061434"/>
    </source>
</evidence>
<dbReference type="Pfam" id="PF00111">
    <property type="entry name" value="Fer2"/>
    <property type="match status" value="1"/>
</dbReference>
<evidence type="ECO:0000313" key="13">
    <source>
        <dbReference type="EMBL" id="ARU55198.1"/>
    </source>
</evidence>
<dbReference type="InterPro" id="IPR008333">
    <property type="entry name" value="Cbr1-like_FAD-bd_dom"/>
</dbReference>
<evidence type="ECO:0000313" key="14">
    <source>
        <dbReference type="Proteomes" id="UP000196027"/>
    </source>
</evidence>
<organism evidence="13 14">
    <name type="scientific">Oleiphilus messinensis</name>
    <dbReference type="NCBI Taxonomy" id="141451"/>
    <lineage>
        <taxon>Bacteria</taxon>
        <taxon>Pseudomonadati</taxon>
        <taxon>Pseudomonadota</taxon>
        <taxon>Gammaproteobacteria</taxon>
        <taxon>Oceanospirillales</taxon>
        <taxon>Oleiphilaceae</taxon>
        <taxon>Oleiphilus</taxon>
    </lineage>
</organism>
<keyword evidence="14" id="KW-1185">Reference proteome</keyword>
<evidence type="ECO:0000256" key="2">
    <source>
        <dbReference type="ARBA" id="ARBA00022630"/>
    </source>
</evidence>
<evidence type="ECO:0000256" key="9">
    <source>
        <dbReference type="ARBA" id="ARBA00034078"/>
    </source>
</evidence>
<dbReference type="InterPro" id="IPR036010">
    <property type="entry name" value="2Fe-2S_ferredoxin-like_sf"/>
</dbReference>
<evidence type="ECO:0000256" key="6">
    <source>
        <dbReference type="ARBA" id="ARBA00023002"/>
    </source>
</evidence>
<dbReference type="PROSITE" id="PS00197">
    <property type="entry name" value="2FE2S_FER_1"/>
    <property type="match status" value="1"/>
</dbReference>
<dbReference type="PRINTS" id="PR00371">
    <property type="entry name" value="FPNCR"/>
</dbReference>
<dbReference type="Gene3D" id="3.40.50.80">
    <property type="entry name" value="Nucleotide-binding domain of ferredoxin-NADP reductase (FNR) module"/>
    <property type="match status" value="1"/>
</dbReference>
<dbReference type="AlphaFoldDB" id="A0A1Y0I3W6"/>
<dbReference type="Proteomes" id="UP000196027">
    <property type="component" value="Chromosome"/>
</dbReference>
<dbReference type="InterPro" id="IPR039261">
    <property type="entry name" value="FNR_nucleotide-bd"/>
</dbReference>
<keyword evidence="2" id="KW-0285">Flavoprotein</keyword>
<dbReference type="InterPro" id="IPR001433">
    <property type="entry name" value="OxRdtase_FAD/NAD-bd"/>
</dbReference>
<dbReference type="PRINTS" id="PR00410">
    <property type="entry name" value="PHEHYDRXLASE"/>
</dbReference>